<evidence type="ECO:0000313" key="1">
    <source>
        <dbReference type="EMBL" id="MCQ9209322.1"/>
    </source>
</evidence>
<name>A0ABT1WLC4_9LACT</name>
<proteinExistence type="predicted"/>
<organism evidence="1 2">
    <name type="scientific">Granulicatella seriolae</name>
    <dbReference type="NCBI Taxonomy" id="2967226"/>
    <lineage>
        <taxon>Bacteria</taxon>
        <taxon>Bacillati</taxon>
        <taxon>Bacillota</taxon>
        <taxon>Bacilli</taxon>
        <taxon>Lactobacillales</taxon>
        <taxon>Carnobacteriaceae</taxon>
        <taxon>Granulicatella</taxon>
    </lineage>
</organism>
<accession>A0ABT1WLC4</accession>
<reference evidence="1" key="1">
    <citation type="submission" date="2022-07" db="EMBL/GenBank/DDBJ databases">
        <authorList>
            <person name="Jung M.-Y."/>
            <person name="Lee M."/>
        </authorList>
    </citation>
    <scope>NUCLEOTIDE SEQUENCE</scope>
    <source>
        <strain evidence="1">S8</strain>
    </source>
</reference>
<dbReference type="EMBL" id="JANHNZ010000001">
    <property type="protein sequence ID" value="MCQ9209322.1"/>
    <property type="molecule type" value="Genomic_DNA"/>
</dbReference>
<comment type="caution">
    <text evidence="1">The sequence shown here is derived from an EMBL/GenBank/DDBJ whole genome shotgun (WGS) entry which is preliminary data.</text>
</comment>
<evidence type="ECO:0000313" key="2">
    <source>
        <dbReference type="Proteomes" id="UP001059480"/>
    </source>
</evidence>
<dbReference type="Pfam" id="PF11392">
    <property type="entry name" value="AllH"/>
    <property type="match status" value="1"/>
</dbReference>
<sequence>MQEDWGLILKARISSLICPIHRFGRNARVHSVFENSFNIEGGGQLINVTNFPEYLSSFGISLPDDIFQQIFPYVQQGNIVKIRENQFTFYSHKGVVTLSVEDADIVTLNISTITLENQKLQPLQDILKSKRLELLIGLEMNDQAKYIFSLMTSSKISIEQWQEVITYLIGRGKGLTPSGDDIITTYLSVLRVRGDSRAEVLSSVLAHSPLATTDISKAYILGAIQGYVNSFVFQLFSDLATEQIQAQIQKSVDKLMYIGHSSGKDMCFGLLLGLQ</sequence>
<dbReference type="Proteomes" id="UP001059480">
    <property type="component" value="Unassembled WGS sequence"/>
</dbReference>
<reference evidence="1" key="2">
    <citation type="journal article" date="2023" name="Curr. Microbiol.">
        <title>Granulicatella seriolae sp. nov., a Novel Facultative Anaerobe Isolated from Yellowtail Marine Fish.</title>
        <authorList>
            <person name="Lee M."/>
            <person name="Choi Y.J."/>
            <person name="Farooq A."/>
            <person name="Jeong J.B."/>
            <person name="Jung M.Y."/>
        </authorList>
    </citation>
    <scope>NUCLEOTIDE SEQUENCE</scope>
    <source>
        <strain evidence="1">S8</strain>
    </source>
</reference>
<dbReference type="InterPro" id="IPR021530">
    <property type="entry name" value="AllH-like"/>
</dbReference>
<reference evidence="1" key="3">
    <citation type="journal article" date="2023" name="Microbiol. Resour. Announc.">
        <title>Draft Genome Sequence of Granulicatella sp. Strain S8, Isolated from a Marine Fish, Seriola quinqueradiata.</title>
        <authorList>
            <person name="Lee M."/>
            <person name="Farooq A."/>
            <person name="Jeong J.B."/>
            <person name="Jung M.Y."/>
        </authorList>
    </citation>
    <scope>NUCLEOTIDE SEQUENCE</scope>
    <source>
        <strain evidence="1">S8</strain>
    </source>
</reference>
<keyword evidence="2" id="KW-1185">Reference proteome</keyword>
<protein>
    <submittedName>
        <fullName evidence="1">DUF2877 domain-containing protein</fullName>
    </submittedName>
</protein>
<gene>
    <name evidence="1" type="ORF">NPA36_01905</name>
</gene>
<dbReference type="RefSeq" id="WP_256944426.1">
    <property type="nucleotide sequence ID" value="NZ_JANHNZ010000001.1"/>
</dbReference>